<dbReference type="RefSeq" id="WP_046145541.1">
    <property type="nucleotide sequence ID" value="NZ_KQ033912.1"/>
</dbReference>
<dbReference type="InterPro" id="IPR039426">
    <property type="entry name" value="TonB-dep_rcpt-like"/>
</dbReference>
<dbReference type="HOGENOM" id="CLU_004317_0_2_10"/>
<comment type="subcellular location">
    <subcellularLocation>
        <location evidence="1 8">Cell outer membrane</location>
        <topology evidence="1 8">Multi-pass membrane protein</topology>
    </subcellularLocation>
</comment>
<gene>
    <name evidence="13" type="ORF">HMPREF1535_01156</name>
</gene>
<dbReference type="GO" id="GO:0009279">
    <property type="term" value="C:cell outer membrane"/>
    <property type="evidence" value="ECO:0007669"/>
    <property type="project" value="UniProtKB-SubCell"/>
</dbReference>
<dbReference type="Pfam" id="PF00593">
    <property type="entry name" value="TonB_dep_Rec_b-barrel"/>
    <property type="match status" value="1"/>
</dbReference>
<evidence type="ECO:0000256" key="2">
    <source>
        <dbReference type="ARBA" id="ARBA00022448"/>
    </source>
</evidence>
<evidence type="ECO:0000256" key="5">
    <source>
        <dbReference type="ARBA" id="ARBA00023077"/>
    </source>
</evidence>
<dbReference type="InterPro" id="IPR023996">
    <property type="entry name" value="TonB-dep_OMP_SusC/RagA"/>
</dbReference>
<dbReference type="InterPro" id="IPR023997">
    <property type="entry name" value="TonB-dep_OMP_SusC/RagA_CS"/>
</dbReference>
<dbReference type="EMBL" id="AQHV01000008">
    <property type="protein sequence ID" value="KKB57709.1"/>
    <property type="molecule type" value="Genomic_DNA"/>
</dbReference>
<evidence type="ECO:0000313" key="14">
    <source>
        <dbReference type="Proteomes" id="UP000033047"/>
    </source>
</evidence>
<dbReference type="PATRIC" id="fig|927665.4.peg.1181"/>
<feature type="signal peptide" evidence="10">
    <location>
        <begin position="1"/>
        <end position="20"/>
    </location>
</feature>
<dbReference type="InterPro" id="IPR012910">
    <property type="entry name" value="Plug_dom"/>
</dbReference>
<dbReference type="SUPFAM" id="SSF56935">
    <property type="entry name" value="Porins"/>
    <property type="match status" value="1"/>
</dbReference>
<dbReference type="FunFam" id="2.60.40.1120:FF:000003">
    <property type="entry name" value="Outer membrane protein Omp121"/>
    <property type="match status" value="1"/>
</dbReference>
<protein>
    <submittedName>
        <fullName evidence="13">SusC/RagA family TonB-linked outer membrane protein</fullName>
    </submittedName>
</protein>
<keyword evidence="5 9" id="KW-0798">TonB box</keyword>
<keyword evidence="10" id="KW-0732">Signal</keyword>
<evidence type="ECO:0000313" key="13">
    <source>
        <dbReference type="EMBL" id="KKB57709.1"/>
    </source>
</evidence>
<evidence type="ECO:0000259" key="11">
    <source>
        <dbReference type="Pfam" id="PF00593"/>
    </source>
</evidence>
<evidence type="ECO:0000259" key="12">
    <source>
        <dbReference type="Pfam" id="PF07715"/>
    </source>
</evidence>
<organism evidence="13 14">
    <name type="scientific">Parabacteroides goldsteinii DSM 19448 = WAL 12034</name>
    <dbReference type="NCBI Taxonomy" id="927665"/>
    <lineage>
        <taxon>Bacteria</taxon>
        <taxon>Pseudomonadati</taxon>
        <taxon>Bacteroidota</taxon>
        <taxon>Bacteroidia</taxon>
        <taxon>Bacteroidales</taxon>
        <taxon>Tannerellaceae</taxon>
        <taxon>Parabacteroides</taxon>
    </lineage>
</organism>
<name>A0A0F5JJ22_9BACT</name>
<keyword evidence="3 8" id="KW-1134">Transmembrane beta strand</keyword>
<dbReference type="AlphaFoldDB" id="A0A0F5JJ22"/>
<dbReference type="InterPro" id="IPR036942">
    <property type="entry name" value="Beta-barrel_TonB_sf"/>
</dbReference>
<keyword evidence="6 8" id="KW-0472">Membrane</keyword>
<keyword evidence="7 8" id="KW-0998">Cell outer membrane</keyword>
<evidence type="ECO:0000256" key="6">
    <source>
        <dbReference type="ARBA" id="ARBA00023136"/>
    </source>
</evidence>
<evidence type="ECO:0000256" key="10">
    <source>
        <dbReference type="SAM" id="SignalP"/>
    </source>
</evidence>
<feature type="domain" description="TonB-dependent receptor plug" evidence="12">
    <location>
        <begin position="112"/>
        <end position="217"/>
    </location>
</feature>
<dbReference type="Gene3D" id="2.60.40.1120">
    <property type="entry name" value="Carboxypeptidase-like, regulatory domain"/>
    <property type="match status" value="1"/>
</dbReference>
<dbReference type="NCBIfam" id="TIGR04056">
    <property type="entry name" value="OMP_RagA_SusC"/>
    <property type="match status" value="1"/>
</dbReference>
<dbReference type="InterPro" id="IPR000531">
    <property type="entry name" value="Beta-barrel_TonB"/>
</dbReference>
<feature type="domain" description="TonB-dependent receptor-like beta-barrel" evidence="11">
    <location>
        <begin position="405"/>
        <end position="798"/>
    </location>
</feature>
<evidence type="ECO:0000256" key="1">
    <source>
        <dbReference type="ARBA" id="ARBA00004571"/>
    </source>
</evidence>
<evidence type="ECO:0000256" key="8">
    <source>
        <dbReference type="PROSITE-ProRule" id="PRU01360"/>
    </source>
</evidence>
<evidence type="ECO:0000256" key="3">
    <source>
        <dbReference type="ARBA" id="ARBA00022452"/>
    </source>
</evidence>
<keyword evidence="2 8" id="KW-0813">Transport</keyword>
<dbReference type="InterPro" id="IPR008969">
    <property type="entry name" value="CarboxyPept-like_regulatory"/>
</dbReference>
<dbReference type="SUPFAM" id="SSF49464">
    <property type="entry name" value="Carboxypeptidase regulatory domain-like"/>
    <property type="match status" value="1"/>
</dbReference>
<comment type="similarity">
    <text evidence="8 9">Belongs to the TonB-dependent receptor family.</text>
</comment>
<evidence type="ECO:0000256" key="9">
    <source>
        <dbReference type="RuleBase" id="RU003357"/>
    </source>
</evidence>
<evidence type="ECO:0000256" key="7">
    <source>
        <dbReference type="ARBA" id="ARBA00023237"/>
    </source>
</evidence>
<accession>A0A0F5JJ22</accession>
<feature type="chain" id="PRO_5002489485" evidence="10">
    <location>
        <begin position="21"/>
        <end position="1007"/>
    </location>
</feature>
<sequence length="1007" mass="110060">MNRKLAFSLLLGAFAVSSWAQQAVTVKGTVKDSENNPVIGATVVVKGTTIGTTTDIDGNYTINVNPGQVLEFSYVGMQQSSITVGDKNVINITMADGELLDEVVVIGYGTVKKRDLTGAVASVSSKDLQANIAKSAAGALQGRIAGVSVSNVGGQPGSGMSINIRGLSSLGSNTPLYVIDGVYGDINMVDPADIASLEVLKDASAAAIYGSRAANGVVLITTKGGKKETPTTIDVNVYSGFQNIAKKLDVLDAQQWISVMKQTGFLPDEVKNFQGAGTNWQDEVYRTAPVTKANLNISGGTKTATYNVSAGYINQQGILLNSGYSAFNVRAKNTFSFFNDHFRVGNTLLVKTADKQINDLVITDPLRQNPLMKVKDPNQLGGYAGIEPWMKNMDNPVGYSELFDRQNHNMELLLNAYAEIDLGLKGLKYKLNFGYNKNNGRSYNYNPEYNFGSGAIQSSLSEGASFGDQWLVENTLHYDNTFGKHTVSGLFGYSAQENKDRSFGASRKDIPAGTNAIGAGATKEQSTSGSLQEHSLVSLFARAMYSYDSRYMISASIRRDGSSRFADGHRYGVFPSVSAGWNIMNEHFFENAKKTVDELKLRLSYGVLGNQEIGNYTTQSTATSGINYVQGGQWWMGSSTGINWVSPKDLTWEETRTTNIGLDASFFNGKLSFNADYFIQETKDVLLSIAMPSSVGMGGSPTMNAGTIQNKGFEFVVNHRNTVGEVYYNVGVNISTVSNKIKEITVGSDKQEYAGYNPQGEGTVTWAKVGDPIGAFYVVKTDGIFQNEQEIQAHTTADGKLIQPDAQPGDIRFIDYNGDGQISDDDRQYAGSPFPDVTFGIRGNVQYKGFDLGLFFDGMIGNKIYNYTRCRMESMNEFTNFGTSTLNAWTEQNRNTDMPRFTQEDKNENRRRCSDRWLENGSFFRLKTLEFGYTLPQNLLTPLRMNNLRIYTAMDNLFTATKYTGYTPDLGQNDGQNGGGDGTMTRGCDHGRFPLARTITFGVQLNF</sequence>
<dbReference type="Pfam" id="PF07715">
    <property type="entry name" value="Plug"/>
    <property type="match status" value="1"/>
</dbReference>
<dbReference type="PROSITE" id="PS52016">
    <property type="entry name" value="TONB_DEPENDENT_REC_3"/>
    <property type="match status" value="1"/>
</dbReference>
<comment type="caution">
    <text evidence="13">The sequence shown here is derived from an EMBL/GenBank/DDBJ whole genome shotgun (WGS) entry which is preliminary data.</text>
</comment>
<keyword evidence="4 8" id="KW-0812">Transmembrane</keyword>
<proteinExistence type="inferred from homology"/>
<dbReference type="Proteomes" id="UP000033047">
    <property type="component" value="Unassembled WGS sequence"/>
</dbReference>
<dbReference type="Pfam" id="PF13715">
    <property type="entry name" value="CarbopepD_reg_2"/>
    <property type="match status" value="1"/>
</dbReference>
<dbReference type="InterPro" id="IPR037066">
    <property type="entry name" value="Plug_dom_sf"/>
</dbReference>
<evidence type="ECO:0000256" key="4">
    <source>
        <dbReference type="ARBA" id="ARBA00022692"/>
    </source>
</evidence>
<dbReference type="Gene3D" id="2.170.130.10">
    <property type="entry name" value="TonB-dependent receptor, plug domain"/>
    <property type="match status" value="1"/>
</dbReference>
<reference evidence="13 14" key="1">
    <citation type="submission" date="2013-04" db="EMBL/GenBank/DDBJ databases">
        <title>The Genome Sequence of Parabacteroides goldsteinii DSM 19448.</title>
        <authorList>
            <consortium name="The Broad Institute Genomics Platform"/>
            <person name="Earl A."/>
            <person name="Ward D."/>
            <person name="Feldgarden M."/>
            <person name="Gevers D."/>
            <person name="Martens E."/>
            <person name="Sakamoto M."/>
            <person name="Benno Y."/>
            <person name="Song Y."/>
            <person name="Liu C."/>
            <person name="Lee J."/>
            <person name="Bolanos M."/>
            <person name="Vaisanen M.L."/>
            <person name="Finegold S.M."/>
            <person name="Walker B."/>
            <person name="Young S."/>
            <person name="Zeng Q."/>
            <person name="Gargeya S."/>
            <person name="Fitzgerald M."/>
            <person name="Haas B."/>
            <person name="Abouelleil A."/>
            <person name="Allen A.W."/>
            <person name="Alvarado L."/>
            <person name="Arachchi H.M."/>
            <person name="Berlin A.M."/>
            <person name="Chapman S.B."/>
            <person name="Gainer-Dewar J."/>
            <person name="Goldberg J."/>
            <person name="Griggs A."/>
            <person name="Gujja S."/>
            <person name="Hansen M."/>
            <person name="Howarth C."/>
            <person name="Imamovic A."/>
            <person name="Ireland A."/>
            <person name="Larimer J."/>
            <person name="McCowan C."/>
            <person name="Murphy C."/>
            <person name="Pearson M."/>
            <person name="Poon T.W."/>
            <person name="Priest M."/>
            <person name="Roberts A."/>
            <person name="Saif S."/>
            <person name="Shea T."/>
            <person name="Sisk P."/>
            <person name="Sykes S."/>
            <person name="Wortman J."/>
            <person name="Nusbaum C."/>
            <person name="Birren B."/>
        </authorList>
    </citation>
    <scope>NUCLEOTIDE SEQUENCE [LARGE SCALE GENOMIC DNA]</scope>
    <source>
        <strain evidence="13 14">DSM 19448</strain>
    </source>
</reference>
<dbReference type="FunFam" id="2.170.130.10:FF:000008">
    <property type="entry name" value="SusC/RagA family TonB-linked outer membrane protein"/>
    <property type="match status" value="1"/>
</dbReference>
<dbReference type="STRING" id="927665.HMPREF1535_01156"/>
<dbReference type="Gene3D" id="2.40.170.20">
    <property type="entry name" value="TonB-dependent receptor, beta-barrel domain"/>
    <property type="match status" value="1"/>
</dbReference>
<dbReference type="NCBIfam" id="TIGR04057">
    <property type="entry name" value="SusC_RagA_signa"/>
    <property type="match status" value="1"/>
</dbReference>